<comment type="caution">
    <text evidence="4">The sequence shown here is derived from an EMBL/GenBank/DDBJ whole genome shotgun (WGS) entry which is preliminary data.</text>
</comment>
<gene>
    <name evidence="4" type="ORF">FNK824_LOCUS7968</name>
</gene>
<comment type="similarity">
    <text evidence="1">Belongs to the GST superfamily.</text>
</comment>
<evidence type="ECO:0000313" key="4">
    <source>
        <dbReference type="EMBL" id="CAF3682795.1"/>
    </source>
</evidence>
<evidence type="ECO:0000259" key="3">
    <source>
        <dbReference type="PROSITE" id="PS50404"/>
    </source>
</evidence>
<dbReference type="PANTHER" id="PTHR44051:SF2">
    <property type="entry name" value="HYPOTHETICAL GLUTATHIONE S-TRANSFERASE LIKE PROTEIN"/>
    <property type="match status" value="1"/>
</dbReference>
<dbReference type="InterPro" id="IPR036282">
    <property type="entry name" value="Glutathione-S-Trfase_C_sf"/>
</dbReference>
<dbReference type="PANTHER" id="PTHR44051">
    <property type="entry name" value="GLUTATHIONE S-TRANSFERASE-RELATED"/>
    <property type="match status" value="1"/>
</dbReference>
<name>A0A818TQQ3_9BILA</name>
<feature type="compositionally biased region" description="Basic and acidic residues" evidence="2">
    <location>
        <begin position="375"/>
        <end position="387"/>
    </location>
</feature>
<protein>
    <recommendedName>
        <fullName evidence="3">GST N-terminal domain-containing protein</fullName>
    </recommendedName>
</protein>
<dbReference type="AlphaFoldDB" id="A0A818TQQ3"/>
<dbReference type="CDD" id="cd00299">
    <property type="entry name" value="GST_C_family"/>
    <property type="match status" value="1"/>
</dbReference>
<dbReference type="Proteomes" id="UP000663874">
    <property type="component" value="Unassembled WGS sequence"/>
</dbReference>
<dbReference type="InterPro" id="IPR004046">
    <property type="entry name" value="GST_C"/>
</dbReference>
<dbReference type="InterPro" id="IPR036249">
    <property type="entry name" value="Thioredoxin-like_sf"/>
</dbReference>
<dbReference type="Gene3D" id="3.40.30.10">
    <property type="entry name" value="Glutaredoxin"/>
    <property type="match status" value="1"/>
</dbReference>
<dbReference type="CDD" id="cd00570">
    <property type="entry name" value="GST_N_family"/>
    <property type="match status" value="1"/>
</dbReference>
<dbReference type="Gene3D" id="1.20.1050.10">
    <property type="match status" value="1"/>
</dbReference>
<reference evidence="4" key="1">
    <citation type="submission" date="2021-02" db="EMBL/GenBank/DDBJ databases">
        <authorList>
            <person name="Nowell W R."/>
        </authorList>
    </citation>
    <scope>NUCLEOTIDE SEQUENCE</scope>
</reference>
<dbReference type="Pfam" id="PF14497">
    <property type="entry name" value="GST_C_3"/>
    <property type="match status" value="1"/>
</dbReference>
<accession>A0A818TQQ3</accession>
<organism evidence="4 5">
    <name type="scientific">Rotaria sordida</name>
    <dbReference type="NCBI Taxonomy" id="392033"/>
    <lineage>
        <taxon>Eukaryota</taxon>
        <taxon>Metazoa</taxon>
        <taxon>Spiralia</taxon>
        <taxon>Gnathifera</taxon>
        <taxon>Rotifera</taxon>
        <taxon>Eurotatoria</taxon>
        <taxon>Bdelloidea</taxon>
        <taxon>Philodinida</taxon>
        <taxon>Philodinidae</taxon>
        <taxon>Rotaria</taxon>
    </lineage>
</organism>
<sequence length="387" mass="45965">MITANVLCLVYDDEIFYILSSKGYINQFYKSFDDLIGYQKLNILSVNELFHNMIERLRLYQIPWSHYCDKVRWALDLKELPYEIVNFNAFGKTKGLERAPKTMRKLMPILEDPNNKDGNTFQCDSTPILLYLDAQYPQSSISLFPSSSSEEYQQVIDTCLRLDSELGLYIRRIGYVQILKEKSSVLSLLFGEEFSWANNPDDIRSRLISPLIACVMIARFRLHRIREEQIKEKIEQILLDIGNHLRANDYLVGKQFTAADLTFCSLVKILKWIPYFNEDRRFRIIFDYHERIRRNYDPKYPNIDSYLEKIIDKHRIQTKKNEKNLTTRIKTFIHRINFLQQFFIIFMTMVVKSIYGPATDDEEVLQFKTSSPQNKQEKEAFNDQRRT</sequence>
<evidence type="ECO:0000313" key="5">
    <source>
        <dbReference type="Proteomes" id="UP000663874"/>
    </source>
</evidence>
<dbReference type="InterPro" id="IPR004045">
    <property type="entry name" value="Glutathione_S-Trfase_N"/>
</dbReference>
<feature type="domain" description="GST N-terminal" evidence="3">
    <location>
        <begin position="55"/>
        <end position="140"/>
    </location>
</feature>
<dbReference type="EMBL" id="CAJOBE010000764">
    <property type="protein sequence ID" value="CAF3682795.1"/>
    <property type="molecule type" value="Genomic_DNA"/>
</dbReference>
<dbReference type="SUPFAM" id="SSF47616">
    <property type="entry name" value="GST C-terminal domain-like"/>
    <property type="match status" value="1"/>
</dbReference>
<dbReference type="PROSITE" id="PS50404">
    <property type="entry name" value="GST_NTER"/>
    <property type="match status" value="1"/>
</dbReference>
<evidence type="ECO:0000256" key="1">
    <source>
        <dbReference type="ARBA" id="ARBA00007409"/>
    </source>
</evidence>
<feature type="region of interest" description="Disordered" evidence="2">
    <location>
        <begin position="365"/>
        <end position="387"/>
    </location>
</feature>
<evidence type="ECO:0000256" key="2">
    <source>
        <dbReference type="SAM" id="MobiDB-lite"/>
    </source>
</evidence>
<dbReference type="SUPFAM" id="SSF52833">
    <property type="entry name" value="Thioredoxin-like"/>
    <property type="match status" value="1"/>
</dbReference>
<proteinExistence type="inferred from homology"/>
<dbReference type="Pfam" id="PF13417">
    <property type="entry name" value="GST_N_3"/>
    <property type="match status" value="1"/>
</dbReference>